<evidence type="ECO:0000256" key="5">
    <source>
        <dbReference type="ARBA" id="ARBA00022833"/>
    </source>
</evidence>
<gene>
    <name evidence="7" type="ORF">DFR28_1154</name>
</gene>
<dbReference type="InterPro" id="IPR016193">
    <property type="entry name" value="Cytidine_deaminase-like"/>
</dbReference>
<dbReference type="InParanoid" id="A0A395JJX1"/>
<comment type="caution">
    <text evidence="7">The sequence shown here is derived from an EMBL/GenBank/DDBJ whole genome shotgun (WGS) entry which is preliminary data.</text>
</comment>
<keyword evidence="4" id="KW-0378">Hydrolase</keyword>
<evidence type="ECO:0000313" key="8">
    <source>
        <dbReference type="Proteomes" id="UP000253083"/>
    </source>
</evidence>
<dbReference type="AlphaFoldDB" id="A0A395JJX1"/>
<dbReference type="Gene3D" id="3.40.140.10">
    <property type="entry name" value="Cytidine Deaminase, domain 2"/>
    <property type="match status" value="1"/>
</dbReference>
<comment type="cofactor">
    <cofactor evidence="1">
        <name>Zn(2+)</name>
        <dbReference type="ChEBI" id="CHEBI:29105"/>
    </cofactor>
</comment>
<dbReference type="InterPro" id="IPR016192">
    <property type="entry name" value="APOBEC/CMP_deaminase_Zn-bd"/>
</dbReference>
<dbReference type="GO" id="GO:0004132">
    <property type="term" value="F:dCMP deaminase activity"/>
    <property type="evidence" value="ECO:0007669"/>
    <property type="project" value="TreeGrafter"/>
</dbReference>
<dbReference type="PANTHER" id="PTHR11086:SF18">
    <property type="entry name" value="DEOXYCYTIDYLATE DEAMINASE"/>
    <property type="match status" value="1"/>
</dbReference>
<dbReference type="InterPro" id="IPR002125">
    <property type="entry name" value="CMP_dCMP_dom"/>
</dbReference>
<dbReference type="InterPro" id="IPR015517">
    <property type="entry name" value="dCMP_deaminase-rel"/>
</dbReference>
<evidence type="ECO:0000256" key="3">
    <source>
        <dbReference type="ARBA" id="ARBA00022723"/>
    </source>
</evidence>
<evidence type="ECO:0000313" key="7">
    <source>
        <dbReference type="EMBL" id="RBP47001.1"/>
    </source>
</evidence>
<dbReference type="GO" id="GO:0008270">
    <property type="term" value="F:zinc ion binding"/>
    <property type="evidence" value="ECO:0007669"/>
    <property type="project" value="InterPro"/>
</dbReference>
<dbReference type="CDD" id="cd01286">
    <property type="entry name" value="deoxycytidylate_deaminase"/>
    <property type="match status" value="1"/>
</dbReference>
<keyword evidence="5" id="KW-0862">Zinc</keyword>
<keyword evidence="8" id="KW-1185">Reference proteome</keyword>
<dbReference type="OrthoDB" id="9788517at2"/>
<dbReference type="RefSeq" id="WP_113956034.1">
    <property type="nucleotide sequence ID" value="NZ_QNRT01000015.1"/>
</dbReference>
<evidence type="ECO:0000256" key="2">
    <source>
        <dbReference type="ARBA" id="ARBA00006576"/>
    </source>
</evidence>
<comment type="similarity">
    <text evidence="2">Belongs to the cytidine and deoxycytidylate deaminase family.</text>
</comment>
<dbReference type="EMBL" id="QNRT01000015">
    <property type="protein sequence ID" value="RBP47001.1"/>
    <property type="molecule type" value="Genomic_DNA"/>
</dbReference>
<evidence type="ECO:0000256" key="4">
    <source>
        <dbReference type="ARBA" id="ARBA00022801"/>
    </source>
</evidence>
<sequence>MNRDEYYMNIACAVREKANCTGRKVGAVVVKDNRIISTGYNGTPEGMTNCLDGGCARCADKEAYDESVGYDVCICVHAEQNALITAARFGNSIEGCIVYSTLRPCFDCSKAMLQAKVHTVYYLHDWKHPIGSLQAQYEKVQNRIPGGVRQIAYEDAKSDWANGKSS</sequence>
<feature type="domain" description="CMP/dCMP-type deaminase" evidence="6">
    <location>
        <begin position="2"/>
        <end position="133"/>
    </location>
</feature>
<proteinExistence type="inferred from homology"/>
<keyword evidence="3" id="KW-0479">Metal-binding</keyword>
<evidence type="ECO:0000256" key="1">
    <source>
        <dbReference type="ARBA" id="ARBA00001947"/>
    </source>
</evidence>
<dbReference type="GO" id="GO:0005737">
    <property type="term" value="C:cytoplasm"/>
    <property type="evidence" value="ECO:0007669"/>
    <property type="project" value="TreeGrafter"/>
</dbReference>
<dbReference type="PANTHER" id="PTHR11086">
    <property type="entry name" value="DEOXYCYTIDYLATE DEAMINASE-RELATED"/>
    <property type="match status" value="1"/>
</dbReference>
<evidence type="ECO:0000259" key="6">
    <source>
        <dbReference type="PROSITE" id="PS51747"/>
    </source>
</evidence>
<dbReference type="PROSITE" id="PS00903">
    <property type="entry name" value="CYT_DCMP_DEAMINASES_1"/>
    <property type="match status" value="1"/>
</dbReference>
<dbReference type="InterPro" id="IPR035105">
    <property type="entry name" value="Deoxycytidylate_deaminase_dom"/>
</dbReference>
<protein>
    <submittedName>
        <fullName evidence="7">dCMP deaminase</fullName>
    </submittedName>
</protein>
<dbReference type="SUPFAM" id="SSF53927">
    <property type="entry name" value="Cytidine deaminase-like"/>
    <property type="match status" value="1"/>
</dbReference>
<organism evidence="7 8">
    <name type="scientific">Arenicella xantha</name>
    <dbReference type="NCBI Taxonomy" id="644221"/>
    <lineage>
        <taxon>Bacteria</taxon>
        <taxon>Pseudomonadati</taxon>
        <taxon>Pseudomonadota</taxon>
        <taxon>Gammaproteobacteria</taxon>
        <taxon>Arenicellales</taxon>
        <taxon>Arenicellaceae</taxon>
        <taxon>Arenicella</taxon>
    </lineage>
</organism>
<reference evidence="7 8" key="1">
    <citation type="submission" date="2018-06" db="EMBL/GenBank/DDBJ databases">
        <title>Genomic Encyclopedia of Type Strains, Phase IV (KMG-IV): sequencing the most valuable type-strain genomes for metagenomic binning, comparative biology and taxonomic classification.</title>
        <authorList>
            <person name="Goeker M."/>
        </authorList>
    </citation>
    <scope>NUCLEOTIDE SEQUENCE [LARGE SCALE GENOMIC DNA]</scope>
    <source>
        <strain evidence="7 8">DSM 24032</strain>
    </source>
</reference>
<name>A0A395JJX1_9GAMM</name>
<dbReference type="Pfam" id="PF00383">
    <property type="entry name" value="dCMP_cyt_deam_1"/>
    <property type="match status" value="1"/>
</dbReference>
<dbReference type="Proteomes" id="UP000253083">
    <property type="component" value="Unassembled WGS sequence"/>
</dbReference>
<accession>A0A395JJX1</accession>
<dbReference type="PROSITE" id="PS51747">
    <property type="entry name" value="CYT_DCMP_DEAMINASES_2"/>
    <property type="match status" value="1"/>
</dbReference>